<protein>
    <submittedName>
        <fullName evidence="1">Uncharacterized protein</fullName>
    </submittedName>
</protein>
<dbReference type="EMBL" id="ML978230">
    <property type="protein sequence ID" value="KAF2027184.1"/>
    <property type="molecule type" value="Genomic_DNA"/>
</dbReference>
<accession>A0A9P4H484</accession>
<proteinExistence type="predicted"/>
<name>A0A9P4H484_9PLEO</name>
<dbReference type="PANTHER" id="PTHR42085:SF1">
    <property type="entry name" value="F-BOX DOMAIN-CONTAINING PROTEIN"/>
    <property type="match status" value="1"/>
</dbReference>
<reference evidence="1" key="1">
    <citation type="journal article" date="2020" name="Stud. Mycol.">
        <title>101 Dothideomycetes genomes: a test case for predicting lifestyles and emergence of pathogens.</title>
        <authorList>
            <person name="Haridas S."/>
            <person name="Albert R."/>
            <person name="Binder M."/>
            <person name="Bloem J."/>
            <person name="Labutti K."/>
            <person name="Salamov A."/>
            <person name="Andreopoulos B."/>
            <person name="Baker S."/>
            <person name="Barry K."/>
            <person name="Bills G."/>
            <person name="Bluhm B."/>
            <person name="Cannon C."/>
            <person name="Castanera R."/>
            <person name="Culley D."/>
            <person name="Daum C."/>
            <person name="Ezra D."/>
            <person name="Gonzalez J."/>
            <person name="Henrissat B."/>
            <person name="Kuo A."/>
            <person name="Liang C."/>
            <person name="Lipzen A."/>
            <person name="Lutzoni F."/>
            <person name="Magnuson J."/>
            <person name="Mondo S."/>
            <person name="Nolan M."/>
            <person name="Ohm R."/>
            <person name="Pangilinan J."/>
            <person name="Park H.-J."/>
            <person name="Ramirez L."/>
            <person name="Alfaro M."/>
            <person name="Sun H."/>
            <person name="Tritt A."/>
            <person name="Yoshinaga Y."/>
            <person name="Zwiers L.-H."/>
            <person name="Turgeon B."/>
            <person name="Goodwin S."/>
            <person name="Spatafora J."/>
            <person name="Crous P."/>
            <person name="Grigoriev I."/>
        </authorList>
    </citation>
    <scope>NUCLEOTIDE SEQUENCE</scope>
    <source>
        <strain evidence="1">CBS 110217</strain>
    </source>
</reference>
<comment type="caution">
    <text evidence="1">The sequence shown here is derived from an EMBL/GenBank/DDBJ whole genome shotgun (WGS) entry which is preliminary data.</text>
</comment>
<evidence type="ECO:0000313" key="1">
    <source>
        <dbReference type="EMBL" id="KAF2027184.1"/>
    </source>
</evidence>
<organism evidence="1 2">
    <name type="scientific">Setomelanomma holmii</name>
    <dbReference type="NCBI Taxonomy" id="210430"/>
    <lineage>
        <taxon>Eukaryota</taxon>
        <taxon>Fungi</taxon>
        <taxon>Dikarya</taxon>
        <taxon>Ascomycota</taxon>
        <taxon>Pezizomycotina</taxon>
        <taxon>Dothideomycetes</taxon>
        <taxon>Pleosporomycetidae</taxon>
        <taxon>Pleosporales</taxon>
        <taxon>Pleosporineae</taxon>
        <taxon>Phaeosphaeriaceae</taxon>
        <taxon>Setomelanomma</taxon>
    </lineage>
</organism>
<dbReference type="PANTHER" id="PTHR42085">
    <property type="entry name" value="F-BOX DOMAIN-CONTAINING PROTEIN"/>
    <property type="match status" value="1"/>
</dbReference>
<evidence type="ECO:0000313" key="2">
    <source>
        <dbReference type="Proteomes" id="UP000799777"/>
    </source>
</evidence>
<dbReference type="OrthoDB" id="5272396at2759"/>
<sequence length="351" mass="39739">MKLDPMIEEVEDPATAVVDVDDDEDIEKVYLDLDDDGASTLVGADSGMYGQKEIHMEVTDEESGSEGEKQEGCGIKRKRTIRDSETAAKTISTTRNDPIISSALVQRPKDEEKHTVLTNPSNLAGNPPMHFRLMDLPVELRLLVAEYVLQNHETLLWFWGRSVRTGVYKGTFKKLDTLTAITRVSRQLYAETKNLVRNLNTFEFCEWMLGAIYEYEFFVKWAPRTTRELDNTIHFQMGTDDPTSTLYDTLKTIAAFACETPTAQFTFRYDAWSLSRALETDMAPFTVEDVFDAFKARRLEIQDLKAASLSSGQVRNLRVMSASDEKGRQIAEQVLSAAELKLIDDCHKHGI</sequence>
<keyword evidence="2" id="KW-1185">Reference proteome</keyword>
<dbReference type="InterPro" id="IPR038883">
    <property type="entry name" value="AN11006-like"/>
</dbReference>
<dbReference type="Proteomes" id="UP000799777">
    <property type="component" value="Unassembled WGS sequence"/>
</dbReference>
<dbReference type="AlphaFoldDB" id="A0A9P4H484"/>
<gene>
    <name evidence="1" type="ORF">EK21DRAFT_115077</name>
</gene>